<reference evidence="2 3" key="1">
    <citation type="submission" date="2019-02" db="EMBL/GenBank/DDBJ databases">
        <title>Genomic Encyclopedia of Archaeal and Bacterial Type Strains, Phase II (KMG-II): from individual species to whole genera.</title>
        <authorList>
            <person name="Goeker M."/>
        </authorList>
    </citation>
    <scope>NUCLEOTIDE SEQUENCE [LARGE SCALE GENOMIC DNA]</scope>
    <source>
        <strain evidence="2 3">DSM 18101</strain>
    </source>
</reference>
<comment type="caution">
    <text evidence="2">The sequence shown here is derived from an EMBL/GenBank/DDBJ whole genome shotgun (WGS) entry which is preliminary data.</text>
</comment>
<sequence length="90" mass="10446">MRNADQAQGEDLSVKDKVLIFPMVLSGLLAAGLSFGWQIALYRHRFFICLAIFCLCWFFSDRKWTMLLTFVCFFLLRAIWSLFLLVAGRS</sequence>
<dbReference type="AlphaFoldDB" id="A0A4Q7Y1P6"/>
<proteinExistence type="predicted"/>
<keyword evidence="1" id="KW-1133">Transmembrane helix</keyword>
<dbReference type="Proteomes" id="UP000292958">
    <property type="component" value="Unassembled WGS sequence"/>
</dbReference>
<gene>
    <name evidence="2" type="ORF">BDD14_6289</name>
</gene>
<protein>
    <submittedName>
        <fullName evidence="2">Uncharacterized protein</fullName>
    </submittedName>
</protein>
<keyword evidence="1" id="KW-0472">Membrane</keyword>
<feature type="transmembrane region" description="Helical" evidence="1">
    <location>
        <begin position="18"/>
        <end position="37"/>
    </location>
</feature>
<keyword evidence="1" id="KW-0812">Transmembrane</keyword>
<name>A0A4Q7Y1P6_9BACT</name>
<evidence type="ECO:0000313" key="2">
    <source>
        <dbReference type="EMBL" id="RZU29685.1"/>
    </source>
</evidence>
<feature type="transmembrane region" description="Helical" evidence="1">
    <location>
        <begin position="66"/>
        <end position="87"/>
    </location>
</feature>
<dbReference type="EMBL" id="SHKW01000007">
    <property type="protein sequence ID" value="RZU29685.1"/>
    <property type="molecule type" value="Genomic_DNA"/>
</dbReference>
<accession>A0A4Q7Y1P6</accession>
<evidence type="ECO:0000256" key="1">
    <source>
        <dbReference type="SAM" id="Phobius"/>
    </source>
</evidence>
<keyword evidence="3" id="KW-1185">Reference proteome</keyword>
<evidence type="ECO:0000313" key="3">
    <source>
        <dbReference type="Proteomes" id="UP000292958"/>
    </source>
</evidence>
<organism evidence="2 3">
    <name type="scientific">Edaphobacter modestus</name>
    <dbReference type="NCBI Taxonomy" id="388466"/>
    <lineage>
        <taxon>Bacteria</taxon>
        <taxon>Pseudomonadati</taxon>
        <taxon>Acidobacteriota</taxon>
        <taxon>Terriglobia</taxon>
        <taxon>Terriglobales</taxon>
        <taxon>Acidobacteriaceae</taxon>
        <taxon>Edaphobacter</taxon>
    </lineage>
</organism>